<dbReference type="PANTHER" id="PTHR46838:SF1">
    <property type="entry name" value="TUMOR NECROSIS FACTOR RECEPTOR SUPERFAMILY MEMBER 14"/>
    <property type="match status" value="1"/>
</dbReference>
<dbReference type="PANTHER" id="PTHR46838">
    <property type="entry name" value="TUMOR NECROSIS FACTOR RECEPTOR SUPERFAMILY MEMBER 14"/>
    <property type="match status" value="1"/>
</dbReference>
<evidence type="ECO:0000256" key="11">
    <source>
        <dbReference type="ARBA" id="ARBA00023180"/>
    </source>
</evidence>
<dbReference type="GeneID" id="114437997"/>
<dbReference type="CDD" id="cd13405">
    <property type="entry name" value="TNFRSF14_teleost"/>
    <property type="match status" value="1"/>
</dbReference>
<dbReference type="SMART" id="SM00208">
    <property type="entry name" value="TNFR"/>
    <property type="match status" value="4"/>
</dbReference>
<feature type="domain" description="TNFR-Cys" evidence="15">
    <location>
        <begin position="35"/>
        <end position="69"/>
    </location>
</feature>
<keyword evidence="4 13" id="KW-0812">Transmembrane</keyword>
<feature type="disulfide bond" evidence="12">
    <location>
        <begin position="48"/>
        <end position="61"/>
    </location>
</feature>
<organism evidence="16 17">
    <name type="scientific">Parambassis ranga</name>
    <name type="common">Indian glassy fish</name>
    <dbReference type="NCBI Taxonomy" id="210632"/>
    <lineage>
        <taxon>Eukaryota</taxon>
        <taxon>Metazoa</taxon>
        <taxon>Chordata</taxon>
        <taxon>Craniata</taxon>
        <taxon>Vertebrata</taxon>
        <taxon>Euteleostomi</taxon>
        <taxon>Actinopterygii</taxon>
        <taxon>Neopterygii</taxon>
        <taxon>Teleostei</taxon>
        <taxon>Neoteleostei</taxon>
        <taxon>Acanthomorphata</taxon>
        <taxon>Ovalentaria</taxon>
        <taxon>Ambassidae</taxon>
        <taxon>Parambassis</taxon>
    </lineage>
</organism>
<evidence type="ECO:0000256" key="2">
    <source>
        <dbReference type="ARBA" id="ARBA00022553"/>
    </source>
</evidence>
<reference evidence="17" key="1">
    <citation type="submission" date="2025-08" db="UniProtKB">
        <authorList>
            <consortium name="RefSeq"/>
        </authorList>
    </citation>
    <scope>IDENTIFICATION</scope>
</reference>
<evidence type="ECO:0000256" key="1">
    <source>
        <dbReference type="ARBA" id="ARBA00004479"/>
    </source>
</evidence>
<keyword evidence="11" id="KW-0325">Glycoprotein</keyword>
<dbReference type="FunFam" id="2.10.50.10:FF:000007">
    <property type="entry name" value="TNF receptor superfamily member 14"/>
    <property type="match status" value="1"/>
</dbReference>
<dbReference type="GO" id="GO:0046642">
    <property type="term" value="P:negative regulation of alpha-beta T cell proliferation"/>
    <property type="evidence" value="ECO:0007669"/>
    <property type="project" value="TreeGrafter"/>
</dbReference>
<dbReference type="AlphaFoldDB" id="A0A6P7IGU4"/>
<keyword evidence="9 12" id="KW-1015">Disulfide bond</keyword>
<dbReference type="InterPro" id="IPR001368">
    <property type="entry name" value="TNFR/NGFR_Cys_rich_reg"/>
</dbReference>
<dbReference type="Pfam" id="PF00020">
    <property type="entry name" value="TNFR_c6"/>
    <property type="match status" value="2"/>
</dbReference>
<feature type="transmembrane region" description="Helical" evidence="13">
    <location>
        <begin position="204"/>
        <end position="228"/>
    </location>
</feature>
<dbReference type="FunFam" id="2.10.50.10:FF:000009">
    <property type="entry name" value="Tumor necrosis factor receptor superfamily member 14"/>
    <property type="match status" value="1"/>
</dbReference>
<evidence type="ECO:0000256" key="8">
    <source>
        <dbReference type="ARBA" id="ARBA00023136"/>
    </source>
</evidence>
<accession>A0A6P7IGU4</accession>
<dbReference type="GO" id="GO:0006915">
    <property type="term" value="P:apoptotic process"/>
    <property type="evidence" value="ECO:0007669"/>
    <property type="project" value="InterPro"/>
</dbReference>
<comment type="caution">
    <text evidence="12">Lacks conserved residue(s) required for the propagation of feature annotation.</text>
</comment>
<dbReference type="GO" id="GO:0004888">
    <property type="term" value="F:transmembrane signaling receptor activity"/>
    <property type="evidence" value="ECO:0007669"/>
    <property type="project" value="InterPro"/>
</dbReference>
<keyword evidence="5 14" id="KW-0732">Signal</keyword>
<keyword evidence="7 13" id="KW-1133">Transmembrane helix</keyword>
<evidence type="ECO:0000313" key="17">
    <source>
        <dbReference type="RefSeq" id="XP_028264798.1"/>
    </source>
</evidence>
<dbReference type="OrthoDB" id="10031141at2759"/>
<evidence type="ECO:0000313" key="16">
    <source>
        <dbReference type="Proteomes" id="UP000515145"/>
    </source>
</evidence>
<evidence type="ECO:0000256" key="3">
    <source>
        <dbReference type="ARBA" id="ARBA00022581"/>
    </source>
</evidence>
<feature type="signal peptide" evidence="14">
    <location>
        <begin position="1"/>
        <end position="31"/>
    </location>
</feature>
<evidence type="ECO:0000256" key="12">
    <source>
        <dbReference type="PROSITE-ProRule" id="PRU00206"/>
    </source>
</evidence>
<feature type="disulfide bond" evidence="12">
    <location>
        <begin position="72"/>
        <end position="87"/>
    </location>
</feature>
<dbReference type="FunFam" id="2.10.50.10:FF:000065">
    <property type="entry name" value="TNF receptor superfamily member 14"/>
    <property type="match status" value="1"/>
</dbReference>
<evidence type="ECO:0000256" key="7">
    <source>
        <dbReference type="ARBA" id="ARBA00022989"/>
    </source>
</evidence>
<evidence type="ECO:0000256" key="4">
    <source>
        <dbReference type="ARBA" id="ARBA00022692"/>
    </source>
</evidence>
<dbReference type="PROSITE" id="PS50050">
    <property type="entry name" value="TNFR_NGFR_2"/>
    <property type="match status" value="2"/>
</dbReference>
<dbReference type="GO" id="GO:0050829">
    <property type="term" value="P:defense response to Gram-negative bacterium"/>
    <property type="evidence" value="ECO:0007669"/>
    <property type="project" value="TreeGrafter"/>
</dbReference>
<evidence type="ECO:0000256" key="14">
    <source>
        <dbReference type="SAM" id="SignalP"/>
    </source>
</evidence>
<dbReference type="GO" id="GO:0009897">
    <property type="term" value="C:external side of plasma membrane"/>
    <property type="evidence" value="ECO:0007669"/>
    <property type="project" value="TreeGrafter"/>
</dbReference>
<feature type="disulfide bond" evidence="12">
    <location>
        <begin position="51"/>
        <end position="69"/>
    </location>
</feature>
<proteinExistence type="predicted"/>
<dbReference type="RefSeq" id="XP_028264798.1">
    <property type="nucleotide sequence ID" value="XM_028408997.1"/>
</dbReference>
<keyword evidence="10" id="KW-0675">Receptor</keyword>
<dbReference type="GO" id="GO:0007165">
    <property type="term" value="P:signal transduction"/>
    <property type="evidence" value="ECO:0007669"/>
    <property type="project" value="InterPro"/>
</dbReference>
<dbReference type="PRINTS" id="PR01680">
    <property type="entry name" value="TNFACTORR6"/>
</dbReference>
<sequence>MKTFNLLYMMTSRRNPWTAALLMIIIKALSSLSLTCHPAEYQIGKECCPLCSAGTRVKIDCTEDRSTSCLPCIKGTYMDNPTGRKECFSCTNCDAGSGLKVKRSCTVTSDAVCEPMEGFYCIDYKGDKCEAAQRHTSCKPGQYIQVNGTAYRDTECSDCSDGTFSNGTLTSCQPHRQCEAEKLQLIKAGTPSDDAQCGETTTNVGVTVGVIITVLVLCAGLFVAFIFYKRQKPYHPAANGDNPIESRNHRVSAAEQIHILQPAE</sequence>
<keyword evidence="8 13" id="KW-0472">Membrane</keyword>
<evidence type="ECO:0000256" key="9">
    <source>
        <dbReference type="ARBA" id="ARBA00023157"/>
    </source>
</evidence>
<dbReference type="GO" id="GO:0006955">
    <property type="term" value="P:immune response"/>
    <property type="evidence" value="ECO:0007669"/>
    <property type="project" value="InterPro"/>
</dbReference>
<feature type="repeat" description="TNFR-Cys" evidence="12">
    <location>
        <begin position="71"/>
        <end position="113"/>
    </location>
</feature>
<keyword evidence="3" id="KW-0945">Host-virus interaction</keyword>
<feature type="domain" description="TNFR-Cys" evidence="15">
    <location>
        <begin position="71"/>
        <end position="113"/>
    </location>
</feature>
<evidence type="ECO:0000256" key="6">
    <source>
        <dbReference type="ARBA" id="ARBA00022737"/>
    </source>
</evidence>
<keyword evidence="2" id="KW-0597">Phosphoprotein</keyword>
<dbReference type="GO" id="GO:2000406">
    <property type="term" value="P:positive regulation of T cell migration"/>
    <property type="evidence" value="ECO:0007669"/>
    <property type="project" value="TreeGrafter"/>
</dbReference>
<dbReference type="InterPro" id="IPR008063">
    <property type="entry name" value="Fas_rcpt"/>
</dbReference>
<dbReference type="GO" id="GO:0002720">
    <property type="term" value="P:positive regulation of cytokine production involved in immune response"/>
    <property type="evidence" value="ECO:0007669"/>
    <property type="project" value="TreeGrafter"/>
</dbReference>
<dbReference type="Gene3D" id="2.10.50.10">
    <property type="entry name" value="Tumor Necrosis Factor Receptor, subunit A, domain 2"/>
    <property type="match status" value="3"/>
</dbReference>
<evidence type="ECO:0000256" key="13">
    <source>
        <dbReference type="SAM" id="Phobius"/>
    </source>
</evidence>
<dbReference type="GO" id="GO:0050830">
    <property type="term" value="P:defense response to Gram-positive bacterium"/>
    <property type="evidence" value="ECO:0007669"/>
    <property type="project" value="TreeGrafter"/>
</dbReference>
<dbReference type="FunCoup" id="A0A6P7IGU4">
    <property type="interactions" value="1139"/>
</dbReference>
<dbReference type="SUPFAM" id="SSF57586">
    <property type="entry name" value="TNF receptor-like"/>
    <property type="match status" value="2"/>
</dbReference>
<comment type="subcellular location">
    <subcellularLocation>
        <location evidence="1">Membrane</location>
        <topology evidence="1">Single-pass type I membrane protein</topology>
    </subcellularLocation>
</comment>
<dbReference type="InParanoid" id="A0A6P7IGU4"/>
<evidence type="ECO:0000256" key="10">
    <source>
        <dbReference type="ARBA" id="ARBA00023170"/>
    </source>
</evidence>
<dbReference type="PROSITE" id="PS00652">
    <property type="entry name" value="TNFR_NGFR_1"/>
    <property type="match status" value="2"/>
</dbReference>
<protein>
    <submittedName>
        <fullName evidence="17">Tumor necrosis factor receptor superfamily member 14-like isoform X1</fullName>
    </submittedName>
</protein>
<feature type="chain" id="PRO_5028160142" evidence="14">
    <location>
        <begin position="32"/>
        <end position="264"/>
    </location>
</feature>
<feature type="repeat" description="TNFR-Cys" evidence="12">
    <location>
        <begin position="35"/>
        <end position="69"/>
    </location>
</feature>
<keyword evidence="16" id="KW-1185">Reference proteome</keyword>
<gene>
    <name evidence="17" type="primary">LOC114437997</name>
</gene>
<evidence type="ECO:0000259" key="15">
    <source>
        <dbReference type="PROSITE" id="PS50050"/>
    </source>
</evidence>
<name>A0A6P7IGU4_9TELE</name>
<keyword evidence="6" id="KW-0677">Repeat</keyword>
<evidence type="ECO:0000256" key="5">
    <source>
        <dbReference type="ARBA" id="ARBA00022729"/>
    </source>
</evidence>
<dbReference type="Proteomes" id="UP000515145">
    <property type="component" value="Chromosome 7"/>
</dbReference>